<dbReference type="Pfam" id="PF05724">
    <property type="entry name" value="TPMT"/>
    <property type="match status" value="1"/>
</dbReference>
<dbReference type="Gene3D" id="3.40.50.150">
    <property type="entry name" value="Vaccinia Virus protein VP39"/>
    <property type="match status" value="1"/>
</dbReference>
<keyword evidence="2 4" id="KW-0808">Transferase</keyword>
<dbReference type="EMBL" id="RSAA01000026">
    <property type="protein sequence ID" value="RRO13647.1"/>
    <property type="molecule type" value="Genomic_DNA"/>
</dbReference>
<dbReference type="InterPro" id="IPR029063">
    <property type="entry name" value="SAM-dependent_MTases_sf"/>
</dbReference>
<dbReference type="InterPro" id="IPR008854">
    <property type="entry name" value="TPMT"/>
</dbReference>
<dbReference type="Proteomes" id="UP000274515">
    <property type="component" value="Unassembled WGS sequence"/>
</dbReference>
<evidence type="ECO:0000256" key="1">
    <source>
        <dbReference type="ARBA" id="ARBA00022603"/>
    </source>
</evidence>
<dbReference type="PROSITE" id="PS51585">
    <property type="entry name" value="SAM_MT_TPMT"/>
    <property type="match status" value="1"/>
</dbReference>
<protein>
    <submittedName>
        <fullName evidence="4">Class I SAM-dependent methyltransferase</fullName>
    </submittedName>
</protein>
<dbReference type="GO" id="GO:0008757">
    <property type="term" value="F:S-adenosylmethionine-dependent methyltransferase activity"/>
    <property type="evidence" value="ECO:0007669"/>
    <property type="project" value="InterPro"/>
</dbReference>
<organism evidence="4 5">
    <name type="scientific">Saccharopolyspora rhizosphaerae</name>
    <dbReference type="NCBI Taxonomy" id="2492662"/>
    <lineage>
        <taxon>Bacteria</taxon>
        <taxon>Bacillati</taxon>
        <taxon>Actinomycetota</taxon>
        <taxon>Actinomycetes</taxon>
        <taxon>Pseudonocardiales</taxon>
        <taxon>Pseudonocardiaceae</taxon>
        <taxon>Saccharopolyspora</taxon>
    </lineage>
</organism>
<evidence type="ECO:0000313" key="5">
    <source>
        <dbReference type="Proteomes" id="UP000274515"/>
    </source>
</evidence>
<comment type="caution">
    <text evidence="4">The sequence shown here is derived from an EMBL/GenBank/DDBJ whole genome shotgun (WGS) entry which is preliminary data.</text>
</comment>
<accession>A0A3R8PZ91</accession>
<dbReference type="SUPFAM" id="SSF53335">
    <property type="entry name" value="S-adenosyl-L-methionine-dependent methyltransferases"/>
    <property type="match status" value="1"/>
</dbReference>
<keyword evidence="3" id="KW-0949">S-adenosyl-L-methionine</keyword>
<gene>
    <name evidence="4" type="ORF">EIL87_21870</name>
</gene>
<keyword evidence="1 4" id="KW-0489">Methyltransferase</keyword>
<evidence type="ECO:0000256" key="2">
    <source>
        <dbReference type="ARBA" id="ARBA00022679"/>
    </source>
</evidence>
<sequence>MISRPETRWTGLRRWSGSGLGEGGTVDPRDVDASRFAEEALAKGQPTGWFEPLYAAASGGEAVVPWDWEEPHALLPEWGREVDGSGRSALVVGCGYGRDAEFLASLGFRTTAFDISDTAVREARARHADSSVEYVTADLLNPPAEWVGGFDLVLESITVQSMPLSLRAEATRRVAEVVAPGGRLLVISGVRAEGAEVDGPPWPLTRSEVEAFAGGDLKADRIEELPLPANPEVRSWRALFTRAAPGD</sequence>
<dbReference type="GO" id="GO:0032259">
    <property type="term" value="P:methylation"/>
    <property type="evidence" value="ECO:0007669"/>
    <property type="project" value="UniProtKB-KW"/>
</dbReference>
<reference evidence="4 5" key="1">
    <citation type="submission" date="2018-11" db="EMBL/GenBank/DDBJ databases">
        <title>Saccharopolyspora rhizosphaerae sp. nov., an actinomycete isolated from rhizosphere soil in Thailand.</title>
        <authorList>
            <person name="Intra B."/>
            <person name="Euanorasetr J."/>
            <person name="Take A."/>
            <person name="Inahashi Y."/>
            <person name="Mori M."/>
            <person name="Panbangred W."/>
            <person name="Matsumoto A."/>
        </authorList>
    </citation>
    <scope>NUCLEOTIDE SEQUENCE [LARGE SCALE GENOMIC DNA]</scope>
    <source>
        <strain evidence="4 5">H219</strain>
    </source>
</reference>
<dbReference type="CDD" id="cd02440">
    <property type="entry name" value="AdoMet_MTases"/>
    <property type="match status" value="1"/>
</dbReference>
<proteinExistence type="predicted"/>
<dbReference type="OrthoDB" id="189743at2"/>
<name>A0A3R8PZ91_9PSEU</name>
<dbReference type="AlphaFoldDB" id="A0A3R8PZ91"/>
<evidence type="ECO:0000313" key="4">
    <source>
        <dbReference type="EMBL" id="RRO13647.1"/>
    </source>
</evidence>
<keyword evidence="5" id="KW-1185">Reference proteome</keyword>
<dbReference type="PANTHER" id="PTHR43464">
    <property type="entry name" value="METHYLTRANSFERASE"/>
    <property type="match status" value="1"/>
</dbReference>
<evidence type="ECO:0000256" key="3">
    <source>
        <dbReference type="ARBA" id="ARBA00022691"/>
    </source>
</evidence>
<dbReference type="PANTHER" id="PTHR43464:SF19">
    <property type="entry name" value="UBIQUINONE BIOSYNTHESIS O-METHYLTRANSFERASE, MITOCHONDRIAL"/>
    <property type="match status" value="1"/>
</dbReference>